<dbReference type="Proteomes" id="UP001066276">
    <property type="component" value="Chromosome 3_2"/>
</dbReference>
<evidence type="ECO:0000313" key="2">
    <source>
        <dbReference type="Proteomes" id="UP001066276"/>
    </source>
</evidence>
<accession>A0AAV7TK57</accession>
<reference evidence="1" key="1">
    <citation type="journal article" date="2022" name="bioRxiv">
        <title>Sequencing and chromosome-scale assembly of the giantPleurodeles waltlgenome.</title>
        <authorList>
            <person name="Brown T."/>
            <person name="Elewa A."/>
            <person name="Iarovenko S."/>
            <person name="Subramanian E."/>
            <person name="Araus A.J."/>
            <person name="Petzold A."/>
            <person name="Susuki M."/>
            <person name="Suzuki K.-i.T."/>
            <person name="Hayashi T."/>
            <person name="Toyoda A."/>
            <person name="Oliveira C."/>
            <person name="Osipova E."/>
            <person name="Leigh N.D."/>
            <person name="Simon A."/>
            <person name="Yun M.H."/>
        </authorList>
    </citation>
    <scope>NUCLEOTIDE SEQUENCE</scope>
    <source>
        <strain evidence="1">20211129_DDA</strain>
        <tissue evidence="1">Liver</tissue>
    </source>
</reference>
<evidence type="ECO:0000313" key="1">
    <source>
        <dbReference type="EMBL" id="KAJ1176803.1"/>
    </source>
</evidence>
<dbReference type="AlphaFoldDB" id="A0AAV7TK57"/>
<protein>
    <submittedName>
        <fullName evidence="1">Uncharacterized protein</fullName>
    </submittedName>
</protein>
<proteinExistence type="predicted"/>
<dbReference type="EMBL" id="JANPWB010000006">
    <property type="protein sequence ID" value="KAJ1176803.1"/>
    <property type="molecule type" value="Genomic_DNA"/>
</dbReference>
<organism evidence="1 2">
    <name type="scientific">Pleurodeles waltl</name>
    <name type="common">Iberian ribbed newt</name>
    <dbReference type="NCBI Taxonomy" id="8319"/>
    <lineage>
        <taxon>Eukaryota</taxon>
        <taxon>Metazoa</taxon>
        <taxon>Chordata</taxon>
        <taxon>Craniata</taxon>
        <taxon>Vertebrata</taxon>
        <taxon>Euteleostomi</taxon>
        <taxon>Amphibia</taxon>
        <taxon>Batrachia</taxon>
        <taxon>Caudata</taxon>
        <taxon>Salamandroidea</taxon>
        <taxon>Salamandridae</taxon>
        <taxon>Pleurodelinae</taxon>
        <taxon>Pleurodeles</taxon>
    </lineage>
</organism>
<name>A0AAV7TK57_PLEWA</name>
<gene>
    <name evidence="1" type="ORF">NDU88_002070</name>
</gene>
<keyword evidence="2" id="KW-1185">Reference proteome</keyword>
<comment type="caution">
    <text evidence="1">The sequence shown here is derived from an EMBL/GenBank/DDBJ whole genome shotgun (WGS) entry which is preliminary data.</text>
</comment>
<sequence length="111" mass="12272">MLSFEYRISIIIFRATGDLGSLLPKVFIMRAAEVGDPAATEIESRDFIEAAQMKSPATGVRSLLPGSQMALDGRIRTLVPGWHWRQTCSVASAPGNHLLNNLHYCMEKKGR</sequence>